<organism evidence="2 3">
    <name type="scientific">Mucuna pruriens</name>
    <name type="common">Velvet bean</name>
    <name type="synonym">Dolichos pruriens</name>
    <dbReference type="NCBI Taxonomy" id="157652"/>
    <lineage>
        <taxon>Eukaryota</taxon>
        <taxon>Viridiplantae</taxon>
        <taxon>Streptophyta</taxon>
        <taxon>Embryophyta</taxon>
        <taxon>Tracheophyta</taxon>
        <taxon>Spermatophyta</taxon>
        <taxon>Magnoliopsida</taxon>
        <taxon>eudicotyledons</taxon>
        <taxon>Gunneridae</taxon>
        <taxon>Pentapetalae</taxon>
        <taxon>rosids</taxon>
        <taxon>fabids</taxon>
        <taxon>Fabales</taxon>
        <taxon>Fabaceae</taxon>
        <taxon>Papilionoideae</taxon>
        <taxon>50 kb inversion clade</taxon>
        <taxon>NPAAA clade</taxon>
        <taxon>indigoferoid/millettioid clade</taxon>
        <taxon>Phaseoleae</taxon>
        <taxon>Mucuna</taxon>
    </lineage>
</organism>
<evidence type="ECO:0000256" key="1">
    <source>
        <dbReference type="SAM" id="MobiDB-lite"/>
    </source>
</evidence>
<accession>A0A371FXX6</accession>
<evidence type="ECO:0000313" key="2">
    <source>
        <dbReference type="EMBL" id="RDX83131.1"/>
    </source>
</evidence>
<dbReference type="EMBL" id="QJKJ01007447">
    <property type="protein sequence ID" value="RDX83131.1"/>
    <property type="molecule type" value="Genomic_DNA"/>
</dbReference>
<evidence type="ECO:0000313" key="3">
    <source>
        <dbReference type="Proteomes" id="UP000257109"/>
    </source>
</evidence>
<feature type="region of interest" description="Disordered" evidence="1">
    <location>
        <begin position="186"/>
        <end position="210"/>
    </location>
</feature>
<dbReference type="OrthoDB" id="1459910at2759"/>
<comment type="caution">
    <text evidence="2">The sequence shown here is derived from an EMBL/GenBank/DDBJ whole genome shotgun (WGS) entry which is preliminary data.</text>
</comment>
<feature type="non-terminal residue" evidence="2">
    <location>
        <position position="1"/>
    </location>
</feature>
<keyword evidence="3" id="KW-1185">Reference proteome</keyword>
<dbReference type="AlphaFoldDB" id="A0A371FXX6"/>
<feature type="region of interest" description="Disordered" evidence="1">
    <location>
        <begin position="145"/>
        <end position="170"/>
    </location>
</feature>
<protein>
    <submittedName>
        <fullName evidence="2">Uncharacterized protein</fullName>
    </submittedName>
</protein>
<proteinExistence type="predicted"/>
<dbReference type="Proteomes" id="UP000257109">
    <property type="component" value="Unassembled WGS sequence"/>
</dbReference>
<gene>
    <name evidence="2" type="ORF">CR513_35976</name>
</gene>
<feature type="compositionally biased region" description="Polar residues" evidence="1">
    <location>
        <begin position="145"/>
        <end position="157"/>
    </location>
</feature>
<sequence>MTARTKIDVHVGTLSMEFGDTLVKFKIFEALKHPTEDHSLFGINFIDELVEECLQLGNKSKDISDFIGDTDSFDCLGSIIEEANYDELWEVHNLSDSEDDNTDLADLNQECKHEKPECSNKAEVKVAKTKKLFPTQVATISNFSARQSAKSDSNPTRADSILAKRSRPQQPKAEIMLAHLGSSPIQVSQPDLKASNDNSSSPPPPIKLKPLPSHLKYAYLDTKQQLSVFIANNL</sequence>
<name>A0A371FXX6_MUCPR</name>
<reference evidence="2" key="1">
    <citation type="submission" date="2018-05" db="EMBL/GenBank/DDBJ databases">
        <title>Draft genome of Mucuna pruriens seed.</title>
        <authorList>
            <person name="Nnadi N.E."/>
            <person name="Vos R."/>
            <person name="Hasami M.H."/>
            <person name="Devisetty U.K."/>
            <person name="Aguiy J.C."/>
        </authorList>
    </citation>
    <scope>NUCLEOTIDE SEQUENCE [LARGE SCALE GENOMIC DNA]</scope>
    <source>
        <strain evidence="2">JCA_2017</strain>
    </source>
</reference>